<reference evidence="1" key="1">
    <citation type="submission" date="2023-10" db="EMBL/GenBank/DDBJ databases">
        <authorList>
            <person name="Rodriguez Cubillos JULIANA M."/>
            <person name="De Vega J."/>
        </authorList>
    </citation>
    <scope>NUCLEOTIDE SEQUENCE</scope>
</reference>
<proteinExistence type="predicted"/>
<keyword evidence="2" id="KW-1185">Reference proteome</keyword>
<evidence type="ECO:0000313" key="2">
    <source>
        <dbReference type="Proteomes" id="UP001177021"/>
    </source>
</evidence>
<protein>
    <submittedName>
        <fullName evidence="1">Uncharacterized protein</fullName>
    </submittedName>
</protein>
<organism evidence="1 2">
    <name type="scientific">Trifolium pratense</name>
    <name type="common">Red clover</name>
    <dbReference type="NCBI Taxonomy" id="57577"/>
    <lineage>
        <taxon>Eukaryota</taxon>
        <taxon>Viridiplantae</taxon>
        <taxon>Streptophyta</taxon>
        <taxon>Embryophyta</taxon>
        <taxon>Tracheophyta</taxon>
        <taxon>Spermatophyta</taxon>
        <taxon>Magnoliopsida</taxon>
        <taxon>eudicotyledons</taxon>
        <taxon>Gunneridae</taxon>
        <taxon>Pentapetalae</taxon>
        <taxon>rosids</taxon>
        <taxon>fabids</taxon>
        <taxon>Fabales</taxon>
        <taxon>Fabaceae</taxon>
        <taxon>Papilionoideae</taxon>
        <taxon>50 kb inversion clade</taxon>
        <taxon>NPAAA clade</taxon>
        <taxon>Hologalegina</taxon>
        <taxon>IRL clade</taxon>
        <taxon>Trifolieae</taxon>
        <taxon>Trifolium</taxon>
    </lineage>
</organism>
<dbReference type="EMBL" id="CASHSV030000188">
    <property type="protein sequence ID" value="CAJ2651894.1"/>
    <property type="molecule type" value="Genomic_DNA"/>
</dbReference>
<comment type="caution">
    <text evidence="1">The sequence shown here is derived from an EMBL/GenBank/DDBJ whole genome shotgun (WGS) entry which is preliminary data.</text>
</comment>
<evidence type="ECO:0000313" key="1">
    <source>
        <dbReference type="EMBL" id="CAJ2651894.1"/>
    </source>
</evidence>
<sequence length="154" mass="17200">MVALSEIRVVLVLVVLSAMILANGCMVSPVLVVMLLTFLAELYAILKGLQLAWGLGYRTINLESDSKSAIDLILEDDNNFHPHAIVLGQIRILRTRNWSLSFSHTLREWNECADWLAKYGAQSDVNIKLWTSPPPQIAHVLVADATGVLRQRPR</sequence>
<gene>
    <name evidence="1" type="ORF">MILVUS5_LOCUS19456</name>
</gene>
<name>A0ACB0K6L4_TRIPR</name>
<dbReference type="Proteomes" id="UP001177021">
    <property type="component" value="Unassembled WGS sequence"/>
</dbReference>
<accession>A0ACB0K6L4</accession>